<organism evidence="1">
    <name type="scientific">Oryza brachyantha</name>
    <name type="common">malo sina</name>
    <dbReference type="NCBI Taxonomy" id="4533"/>
    <lineage>
        <taxon>Eukaryota</taxon>
        <taxon>Viridiplantae</taxon>
        <taxon>Streptophyta</taxon>
        <taxon>Embryophyta</taxon>
        <taxon>Tracheophyta</taxon>
        <taxon>Spermatophyta</taxon>
        <taxon>Magnoliopsida</taxon>
        <taxon>Liliopsida</taxon>
        <taxon>Poales</taxon>
        <taxon>Poaceae</taxon>
        <taxon>BOP clade</taxon>
        <taxon>Oryzoideae</taxon>
        <taxon>Oryzeae</taxon>
        <taxon>Oryzinae</taxon>
        <taxon>Oryza</taxon>
    </lineage>
</organism>
<evidence type="ECO:0000313" key="1">
    <source>
        <dbReference type="EnsemblPlants" id="OB03G32070.1"/>
    </source>
</evidence>
<evidence type="ECO:0000313" key="2">
    <source>
        <dbReference type="Proteomes" id="UP000006038"/>
    </source>
</evidence>
<dbReference type="EnsemblPlants" id="OB03G32070.1">
    <property type="protein sequence ID" value="OB03G32070.1"/>
    <property type="gene ID" value="OB03G32070"/>
</dbReference>
<dbReference type="HOGENOM" id="CLU_2744063_0_0_1"/>
<protein>
    <submittedName>
        <fullName evidence="1">Uncharacterized protein</fullName>
    </submittedName>
</protein>
<dbReference type="Proteomes" id="UP000006038">
    <property type="component" value="Chromosome 3"/>
</dbReference>
<keyword evidence="2" id="KW-1185">Reference proteome</keyword>
<name>J3LQ81_ORYBR</name>
<reference evidence="1" key="1">
    <citation type="journal article" date="2013" name="Nat. Commun.">
        <title>Whole-genome sequencing of Oryza brachyantha reveals mechanisms underlying Oryza genome evolution.</title>
        <authorList>
            <person name="Chen J."/>
            <person name="Huang Q."/>
            <person name="Gao D."/>
            <person name="Wang J."/>
            <person name="Lang Y."/>
            <person name="Liu T."/>
            <person name="Li B."/>
            <person name="Bai Z."/>
            <person name="Luis Goicoechea J."/>
            <person name="Liang C."/>
            <person name="Chen C."/>
            <person name="Zhang W."/>
            <person name="Sun S."/>
            <person name="Liao Y."/>
            <person name="Zhang X."/>
            <person name="Yang L."/>
            <person name="Song C."/>
            <person name="Wang M."/>
            <person name="Shi J."/>
            <person name="Liu G."/>
            <person name="Liu J."/>
            <person name="Zhou H."/>
            <person name="Zhou W."/>
            <person name="Yu Q."/>
            <person name="An N."/>
            <person name="Chen Y."/>
            <person name="Cai Q."/>
            <person name="Wang B."/>
            <person name="Liu B."/>
            <person name="Min J."/>
            <person name="Huang Y."/>
            <person name="Wu H."/>
            <person name="Li Z."/>
            <person name="Zhang Y."/>
            <person name="Yin Y."/>
            <person name="Song W."/>
            <person name="Jiang J."/>
            <person name="Jackson S.A."/>
            <person name="Wing R.A."/>
            <person name="Wang J."/>
            <person name="Chen M."/>
        </authorList>
    </citation>
    <scope>NUCLEOTIDE SEQUENCE [LARGE SCALE GENOMIC DNA]</scope>
    <source>
        <strain evidence="1">cv. IRGC 101232</strain>
    </source>
</reference>
<accession>J3LQ81</accession>
<dbReference type="Gramene" id="OB03G32070.1">
    <property type="protein sequence ID" value="OB03G32070.1"/>
    <property type="gene ID" value="OB03G32070"/>
</dbReference>
<proteinExistence type="predicted"/>
<sequence>MASQPQLPSASLRTANAVLPLCSSRPAARKFESRCCCSCSSSSSRPLLCSVLAAPCLNLDYCFRSCIFDIF</sequence>
<dbReference type="AlphaFoldDB" id="J3LQ81"/>
<reference evidence="1" key="2">
    <citation type="submission" date="2013-04" db="UniProtKB">
        <authorList>
            <consortium name="EnsemblPlants"/>
        </authorList>
    </citation>
    <scope>IDENTIFICATION</scope>
</reference>